<dbReference type="Gene3D" id="2.160.10.10">
    <property type="entry name" value="Hexapeptide repeat proteins"/>
    <property type="match status" value="1"/>
</dbReference>
<feature type="domain" description="PglD N-terminal" evidence="3">
    <location>
        <begin position="3"/>
        <end position="86"/>
    </location>
</feature>
<dbReference type="InterPro" id="IPR041561">
    <property type="entry name" value="PglD_N"/>
</dbReference>
<reference evidence="4" key="2">
    <citation type="journal article" date="2021" name="Microbiome">
        <title>Successional dynamics and alternative stable states in a saline activated sludge microbial community over 9 years.</title>
        <authorList>
            <person name="Wang Y."/>
            <person name="Ye J."/>
            <person name="Ju F."/>
            <person name="Liu L."/>
            <person name="Boyd J.A."/>
            <person name="Deng Y."/>
            <person name="Parks D.H."/>
            <person name="Jiang X."/>
            <person name="Yin X."/>
            <person name="Woodcroft B.J."/>
            <person name="Tyson G.W."/>
            <person name="Hugenholtz P."/>
            <person name="Polz M.F."/>
            <person name="Zhang T."/>
        </authorList>
    </citation>
    <scope>NUCLEOTIDE SEQUENCE</scope>
    <source>
        <strain evidence="4">HKST-UBA02</strain>
    </source>
</reference>
<dbReference type="CDD" id="cd03360">
    <property type="entry name" value="LbH_AT_putative"/>
    <property type="match status" value="1"/>
</dbReference>
<accession>A0A956NEK7</accession>
<dbReference type="SUPFAM" id="SSF51161">
    <property type="entry name" value="Trimeric LpxA-like enzymes"/>
    <property type="match status" value="1"/>
</dbReference>
<sequence length="217" mass="22192">MKRIVIIGAGGHGRGILEILRAAASDRSDPPMVHGFLDDDPDRTGSTVGGVSVLGTTELMPQLASEFRFLIGVGDPDPRRAVAERVLEAGGEFALAVHPSAVIYGDVSLGPGTVIGAGAVVAANTSFGPQCLVNLGATVGHDCRLAAYATVAPGSNLGGFVTMEEGSFVGLGGVVVPGKTIGSWSKLGPGSVLLEDLAPDRIAFGVPARVVDRRKRR</sequence>
<dbReference type="EMBL" id="JAGQHS010000051">
    <property type="protein sequence ID" value="MCA9756393.1"/>
    <property type="molecule type" value="Genomic_DNA"/>
</dbReference>
<dbReference type="InterPro" id="IPR020019">
    <property type="entry name" value="AcTrfase_PglD-like"/>
</dbReference>
<dbReference type="InterPro" id="IPR011004">
    <property type="entry name" value="Trimer_LpxA-like_sf"/>
</dbReference>
<evidence type="ECO:0000313" key="5">
    <source>
        <dbReference type="Proteomes" id="UP000739538"/>
    </source>
</evidence>
<dbReference type="AlphaFoldDB" id="A0A956NEK7"/>
<feature type="site" description="Increases basicity of active site His" evidence="1">
    <location>
        <position position="142"/>
    </location>
</feature>
<reference evidence="4" key="1">
    <citation type="submission" date="2020-04" db="EMBL/GenBank/DDBJ databases">
        <authorList>
            <person name="Zhang T."/>
        </authorList>
    </citation>
    <scope>NUCLEOTIDE SEQUENCE</scope>
    <source>
        <strain evidence="4">HKST-UBA02</strain>
    </source>
</reference>
<feature type="binding site" evidence="2">
    <location>
        <position position="74"/>
    </location>
    <ligand>
        <name>substrate</name>
    </ligand>
</feature>
<protein>
    <submittedName>
        <fullName evidence="4">NeuD/PglB/VioB family sugar acetyltransferase</fullName>
    </submittedName>
</protein>
<dbReference type="InterPro" id="IPR050179">
    <property type="entry name" value="Trans_hexapeptide_repeat"/>
</dbReference>
<dbReference type="PANTHER" id="PTHR43300:SF7">
    <property type="entry name" value="UDP-N-ACETYLBACILLOSAMINE N-ACETYLTRANSFERASE"/>
    <property type="match status" value="1"/>
</dbReference>
<gene>
    <name evidence="4" type="ORF">KDA27_11380</name>
</gene>
<evidence type="ECO:0000259" key="3">
    <source>
        <dbReference type="Pfam" id="PF17836"/>
    </source>
</evidence>
<dbReference type="Pfam" id="PF17836">
    <property type="entry name" value="PglD_N"/>
    <property type="match status" value="1"/>
</dbReference>
<dbReference type="Proteomes" id="UP000739538">
    <property type="component" value="Unassembled WGS sequence"/>
</dbReference>
<dbReference type="PANTHER" id="PTHR43300">
    <property type="entry name" value="ACETYLTRANSFERASE"/>
    <property type="match status" value="1"/>
</dbReference>
<evidence type="ECO:0000313" key="4">
    <source>
        <dbReference type="EMBL" id="MCA9756393.1"/>
    </source>
</evidence>
<feature type="active site" description="Proton acceptor" evidence="1">
    <location>
        <position position="141"/>
    </location>
</feature>
<dbReference type="Gene3D" id="3.40.50.20">
    <property type="match status" value="1"/>
</dbReference>
<comment type="caution">
    <text evidence="4">The sequence shown here is derived from an EMBL/GenBank/DDBJ whole genome shotgun (WGS) entry which is preliminary data.</text>
</comment>
<evidence type="ECO:0000256" key="2">
    <source>
        <dbReference type="PIRSR" id="PIRSR620019-2"/>
    </source>
</evidence>
<name>A0A956NEK7_UNCEI</name>
<organism evidence="4 5">
    <name type="scientific">Eiseniibacteriota bacterium</name>
    <dbReference type="NCBI Taxonomy" id="2212470"/>
    <lineage>
        <taxon>Bacteria</taxon>
        <taxon>Candidatus Eiseniibacteriota</taxon>
    </lineage>
</organism>
<proteinExistence type="predicted"/>
<evidence type="ECO:0000256" key="1">
    <source>
        <dbReference type="PIRSR" id="PIRSR620019-1"/>
    </source>
</evidence>
<dbReference type="NCBIfam" id="TIGR03570">
    <property type="entry name" value="NeuD_NnaD"/>
    <property type="match status" value="1"/>
</dbReference>